<evidence type="ECO:0000256" key="1">
    <source>
        <dbReference type="ARBA" id="ARBA00000971"/>
    </source>
</evidence>
<evidence type="ECO:0000313" key="8">
    <source>
        <dbReference type="EMBL" id="TKC13212.1"/>
    </source>
</evidence>
<evidence type="ECO:0000256" key="5">
    <source>
        <dbReference type="PROSITE-ProRule" id="PRU00277"/>
    </source>
</evidence>
<sequence>MYNNIQMRKKITLYTVALLGMIVLLNSCKKEYESIESIDDAKIQAYIKQNNLTMTKDPSGFYYQVLDPGTGTVVLNKDSIFFNLNVQSLSGTSYYTTAQYSNEGTYLGYMVPPPYRIALNGIKRGGKVRVILPSHLAYGKNGSGAIPSNEIISSTLTIYPEASQIDIDDKLIRDFLAAKGITATKSPSRVYYQVLTVGTGISVDIASTITVKYAGRLLNGSVFDQSVGDATLQSPLSSLIKGWKVLLGMQKGAKVRIFIPSDLGYGLAAQTSIPASSVLDFDIELVDVTN</sequence>
<dbReference type="EMBL" id="SWBR01000001">
    <property type="protein sequence ID" value="TKC13212.1"/>
    <property type="molecule type" value="Genomic_DNA"/>
</dbReference>
<dbReference type="Pfam" id="PF00254">
    <property type="entry name" value="FKBP_C"/>
    <property type="match status" value="2"/>
</dbReference>
<keyword evidence="9" id="KW-1185">Reference proteome</keyword>
<feature type="domain" description="PPIase FKBP-type" evidence="7">
    <location>
        <begin position="206"/>
        <end position="289"/>
    </location>
</feature>
<dbReference type="SUPFAM" id="SSF54534">
    <property type="entry name" value="FKBP-like"/>
    <property type="match status" value="2"/>
</dbReference>
<accession>A0A4V5P2K0</accession>
<evidence type="ECO:0000256" key="4">
    <source>
        <dbReference type="ARBA" id="ARBA00023235"/>
    </source>
</evidence>
<evidence type="ECO:0000256" key="2">
    <source>
        <dbReference type="ARBA" id="ARBA00006577"/>
    </source>
</evidence>
<dbReference type="OrthoDB" id="669809at2"/>
<keyword evidence="4 5" id="KW-0413">Isomerase</keyword>
<dbReference type="InterPro" id="IPR001179">
    <property type="entry name" value="PPIase_FKBP_dom"/>
</dbReference>
<comment type="similarity">
    <text evidence="2 6">Belongs to the FKBP-type PPIase family.</text>
</comment>
<dbReference type="PROSITE" id="PS50059">
    <property type="entry name" value="FKBP_PPIASE"/>
    <property type="match status" value="1"/>
</dbReference>
<dbReference type="PANTHER" id="PTHR43811">
    <property type="entry name" value="FKBP-TYPE PEPTIDYL-PROLYL CIS-TRANS ISOMERASE FKPA"/>
    <property type="match status" value="1"/>
</dbReference>
<dbReference type="AlphaFoldDB" id="A0A4V5P2K0"/>
<dbReference type="PANTHER" id="PTHR43811:SF23">
    <property type="entry name" value="FKBP-TYPE 22 KDA PEPTIDYL-PROLYL CIS-TRANS ISOMERASE"/>
    <property type="match status" value="1"/>
</dbReference>
<comment type="caution">
    <text evidence="8">The sequence shown here is derived from an EMBL/GenBank/DDBJ whole genome shotgun (WGS) entry which is preliminary data.</text>
</comment>
<dbReference type="InterPro" id="IPR046357">
    <property type="entry name" value="PPIase_dom_sf"/>
</dbReference>
<dbReference type="Proteomes" id="UP000309488">
    <property type="component" value="Unassembled WGS sequence"/>
</dbReference>
<name>A0A4V5P2K0_9SPHI</name>
<dbReference type="EC" id="5.2.1.8" evidence="6"/>
<evidence type="ECO:0000256" key="3">
    <source>
        <dbReference type="ARBA" id="ARBA00023110"/>
    </source>
</evidence>
<dbReference type="GO" id="GO:0003755">
    <property type="term" value="F:peptidyl-prolyl cis-trans isomerase activity"/>
    <property type="evidence" value="ECO:0007669"/>
    <property type="project" value="UniProtKB-UniRule"/>
</dbReference>
<gene>
    <name evidence="8" type="ORF">FA048_06290</name>
</gene>
<reference evidence="8 9" key="1">
    <citation type="submission" date="2019-04" db="EMBL/GenBank/DDBJ databases">
        <title>Pedobacter sp. RP-3-22 sp. nov., isolated from Arctic soil.</title>
        <authorList>
            <person name="Dahal R.H."/>
            <person name="Kim D.-U."/>
        </authorList>
    </citation>
    <scope>NUCLEOTIDE SEQUENCE [LARGE SCALE GENOMIC DNA]</scope>
    <source>
        <strain evidence="8 9">RP-3-22</strain>
    </source>
</reference>
<protein>
    <recommendedName>
        <fullName evidence="6">Peptidyl-prolyl cis-trans isomerase</fullName>
        <ecNumber evidence="6">5.2.1.8</ecNumber>
    </recommendedName>
</protein>
<comment type="catalytic activity">
    <reaction evidence="1 5 6">
        <text>[protein]-peptidylproline (omega=180) = [protein]-peptidylproline (omega=0)</text>
        <dbReference type="Rhea" id="RHEA:16237"/>
        <dbReference type="Rhea" id="RHEA-COMP:10747"/>
        <dbReference type="Rhea" id="RHEA-COMP:10748"/>
        <dbReference type="ChEBI" id="CHEBI:83833"/>
        <dbReference type="ChEBI" id="CHEBI:83834"/>
        <dbReference type="EC" id="5.2.1.8"/>
    </reaction>
</comment>
<dbReference type="Gene3D" id="3.10.50.40">
    <property type="match status" value="2"/>
</dbReference>
<proteinExistence type="inferred from homology"/>
<keyword evidence="3 5" id="KW-0697">Rotamase</keyword>
<evidence type="ECO:0000259" key="7">
    <source>
        <dbReference type="PROSITE" id="PS50059"/>
    </source>
</evidence>
<evidence type="ECO:0000313" key="9">
    <source>
        <dbReference type="Proteomes" id="UP000309488"/>
    </source>
</evidence>
<evidence type="ECO:0000256" key="6">
    <source>
        <dbReference type="RuleBase" id="RU003915"/>
    </source>
</evidence>
<dbReference type="RefSeq" id="WP_136839333.1">
    <property type="nucleotide sequence ID" value="NZ_SWBR01000001.1"/>
</dbReference>
<organism evidence="8 9">
    <name type="scientific">Pedobacter polaris</name>
    <dbReference type="NCBI Taxonomy" id="2571273"/>
    <lineage>
        <taxon>Bacteria</taxon>
        <taxon>Pseudomonadati</taxon>
        <taxon>Bacteroidota</taxon>
        <taxon>Sphingobacteriia</taxon>
        <taxon>Sphingobacteriales</taxon>
        <taxon>Sphingobacteriaceae</taxon>
        <taxon>Pedobacter</taxon>
    </lineage>
</organism>